<dbReference type="GeneID" id="77136181"/>
<dbReference type="Proteomes" id="UP000005089">
    <property type="component" value="Unassembled WGS sequence"/>
</dbReference>
<name>C3X8X4_OXAFO</name>
<evidence type="ECO:0000313" key="2">
    <source>
        <dbReference type="EMBL" id="EEO29650.1"/>
    </source>
</evidence>
<feature type="compositionally biased region" description="Basic and acidic residues" evidence="1">
    <location>
        <begin position="84"/>
        <end position="106"/>
    </location>
</feature>
<feature type="compositionally biased region" description="Polar residues" evidence="1">
    <location>
        <begin position="133"/>
        <end position="148"/>
    </location>
</feature>
<sequence length="544" mass="60896">MKPTSAATGFTAYRCKTDKTDIARRIDDKDAGQQKMKGKNMANNEFNWGEGLFYDGTGDGKRKRKKDPYENPLGLSGETPGMIRDTEETLRQSRETDSAIGEEAKRIARPVPVVNIPDPVIPPEPQTEIPPAQTDTTLQNRSDSLFNYGTKNVDTRLTENEKREKNYEDSLKIDGGNEGYTLPPIQPSTKNAESYPGEKEKLQEHTANEGFTIGKKSRTDEESERRIEETAAFLERFFKGNEKEQRFANGLPAPGEEHKSILGMYTDTKSKSDNAMQEDWGKTVKNLNGSSFGQGVMDTYHSAAAGGYDVVNGIARGIQMVEPFAKKHYQYPWKSNPRYTDPETKIEYEFDPMEYGLYRFRQQFRDESKKHEDARSKDFDQASVTNPGYLGVKVAGKGAQDIMALLGTAWILKFLGAAGIVGEVALGALNGKGKRYDEHMDEVMKKSEEDMWKNGAYREMRKAGRTDHQARFSIGTKHARMESDAAAIFGAIQAVLTAGITKATRDGSEGRGTRMLQDMSLDKLIDYGTNQFENFSKDKNNSNN</sequence>
<dbReference type="HOGENOM" id="CLU_523580_0_0_4"/>
<accession>C3X8X4</accession>
<reference evidence="2 3" key="1">
    <citation type="submission" date="2009-02" db="EMBL/GenBank/DDBJ databases">
        <title>The Genome Sequence of Oxalobacter formigenes OXCC13.</title>
        <authorList>
            <consortium name="The Broad Institute Genome Sequencing Platform"/>
            <person name="Ward D."/>
            <person name="Young S.K."/>
            <person name="Kodira C.D."/>
            <person name="Zeng Q."/>
            <person name="Koehrsen M."/>
            <person name="Alvarado L."/>
            <person name="Berlin A."/>
            <person name="Borenstein D."/>
            <person name="Chen Z."/>
            <person name="Engels R."/>
            <person name="Freedman E."/>
            <person name="Gellesch M."/>
            <person name="Goldberg J."/>
            <person name="Griggs A."/>
            <person name="Gujja S."/>
            <person name="Heiman D."/>
            <person name="Hepburn T."/>
            <person name="Howarth C."/>
            <person name="Jen D."/>
            <person name="Larson L."/>
            <person name="Lewis B."/>
            <person name="Mehta T."/>
            <person name="Park D."/>
            <person name="Pearson M."/>
            <person name="Roberts A."/>
            <person name="Saif S."/>
            <person name="Shea T."/>
            <person name="Shenoy N."/>
            <person name="Sisk P."/>
            <person name="Stolte C."/>
            <person name="Sykes S."/>
            <person name="Walk T."/>
            <person name="White J."/>
            <person name="Yandava C."/>
            <person name="Allison M.J."/>
            <person name="Lander E."/>
            <person name="Nusbaum C."/>
            <person name="Galagan J."/>
            <person name="Birren B."/>
        </authorList>
    </citation>
    <scope>NUCLEOTIDE SEQUENCE [LARGE SCALE GENOMIC DNA]</scope>
    <source>
        <strain evidence="2 3">OXCC13</strain>
    </source>
</reference>
<dbReference type="EMBL" id="GG658170">
    <property type="protein sequence ID" value="EEO29650.1"/>
    <property type="molecule type" value="Genomic_DNA"/>
</dbReference>
<feature type="region of interest" description="Disordered" evidence="1">
    <location>
        <begin position="25"/>
        <end position="148"/>
    </location>
</feature>
<keyword evidence="3" id="KW-1185">Reference proteome</keyword>
<protein>
    <submittedName>
        <fullName evidence="2">Uncharacterized protein</fullName>
    </submittedName>
</protein>
<dbReference type="AlphaFoldDB" id="C3X8X4"/>
<gene>
    <name evidence="2" type="ORF">OFBG_00678</name>
</gene>
<dbReference type="STRING" id="847.BRW83_1551"/>
<evidence type="ECO:0000256" key="1">
    <source>
        <dbReference type="SAM" id="MobiDB-lite"/>
    </source>
</evidence>
<dbReference type="RefSeq" id="WP_005880287.1">
    <property type="nucleotide sequence ID" value="NZ_CP019430.1"/>
</dbReference>
<organism evidence="2 3">
    <name type="scientific">Oxalobacter formigenes OXCC13</name>
    <dbReference type="NCBI Taxonomy" id="556269"/>
    <lineage>
        <taxon>Bacteria</taxon>
        <taxon>Pseudomonadati</taxon>
        <taxon>Pseudomonadota</taxon>
        <taxon>Betaproteobacteria</taxon>
        <taxon>Burkholderiales</taxon>
        <taxon>Oxalobacteraceae</taxon>
        <taxon>Oxalobacter</taxon>
    </lineage>
</organism>
<proteinExistence type="predicted"/>
<evidence type="ECO:0000313" key="3">
    <source>
        <dbReference type="Proteomes" id="UP000005089"/>
    </source>
</evidence>
<feature type="region of interest" description="Disordered" evidence="1">
    <location>
        <begin position="170"/>
        <end position="197"/>
    </location>
</feature>